<protein>
    <submittedName>
        <fullName evidence="1">(apollo) hypothetical protein</fullName>
    </submittedName>
</protein>
<sequence>MTARTPDRKSKSKETKSLMNELENNLATFTLPESLPCSEVDFATLPKRRQRANWNNIVEESNRKFGQIQEYEESKKEQQPMSPFLNTECKYLNDEVFVHLVPALEETLRKARVWAAFKTQKCFFNGIDHIAQILWTNNPRHPERKECDFHIFNMPWVKKLLKLNPRPYYPKSWLWTEDYAATVIQKSVRQYFVQRADEVQEMRNFWKKLEFEHNVPEIQLNPLLSKKLASSQNSPKR</sequence>
<dbReference type="AlphaFoldDB" id="A0A8S3XKL7"/>
<dbReference type="PANTHER" id="PTHR34927:SF1">
    <property type="entry name" value="IQ DOMAIN-CONTAINING PROTEIN K"/>
    <property type="match status" value="1"/>
</dbReference>
<dbReference type="InterPro" id="IPR043408">
    <property type="entry name" value="IQCK"/>
</dbReference>
<dbReference type="Proteomes" id="UP000691718">
    <property type="component" value="Unassembled WGS sequence"/>
</dbReference>
<name>A0A8S3XKL7_PARAO</name>
<dbReference type="PANTHER" id="PTHR34927">
    <property type="entry name" value="IQ DOMAIN-CONTAINING PROTEIN K"/>
    <property type="match status" value="1"/>
</dbReference>
<keyword evidence="2" id="KW-1185">Reference proteome</keyword>
<reference evidence="1" key="1">
    <citation type="submission" date="2021-04" db="EMBL/GenBank/DDBJ databases">
        <authorList>
            <person name="Tunstrom K."/>
        </authorList>
    </citation>
    <scope>NUCLEOTIDE SEQUENCE</scope>
</reference>
<gene>
    <name evidence="1" type="ORF">PAPOLLO_LOCUS18441</name>
</gene>
<accession>A0A8S3XKL7</accession>
<evidence type="ECO:0000313" key="1">
    <source>
        <dbReference type="EMBL" id="CAG5025662.1"/>
    </source>
</evidence>
<comment type="caution">
    <text evidence="1">The sequence shown here is derived from an EMBL/GenBank/DDBJ whole genome shotgun (WGS) entry which is preliminary data.</text>
</comment>
<dbReference type="OrthoDB" id="2155538at2759"/>
<proteinExistence type="predicted"/>
<organism evidence="1 2">
    <name type="scientific">Parnassius apollo</name>
    <name type="common">Apollo butterfly</name>
    <name type="synonym">Papilio apollo</name>
    <dbReference type="NCBI Taxonomy" id="110799"/>
    <lineage>
        <taxon>Eukaryota</taxon>
        <taxon>Metazoa</taxon>
        <taxon>Ecdysozoa</taxon>
        <taxon>Arthropoda</taxon>
        <taxon>Hexapoda</taxon>
        <taxon>Insecta</taxon>
        <taxon>Pterygota</taxon>
        <taxon>Neoptera</taxon>
        <taxon>Endopterygota</taxon>
        <taxon>Lepidoptera</taxon>
        <taxon>Glossata</taxon>
        <taxon>Ditrysia</taxon>
        <taxon>Papilionoidea</taxon>
        <taxon>Papilionidae</taxon>
        <taxon>Parnassiinae</taxon>
        <taxon>Parnassini</taxon>
        <taxon>Parnassius</taxon>
        <taxon>Parnassius</taxon>
    </lineage>
</organism>
<dbReference type="EMBL" id="CAJQZP010001172">
    <property type="protein sequence ID" value="CAG5025662.1"/>
    <property type="molecule type" value="Genomic_DNA"/>
</dbReference>
<evidence type="ECO:0000313" key="2">
    <source>
        <dbReference type="Proteomes" id="UP000691718"/>
    </source>
</evidence>